<feature type="domain" description="SF4 helicase" evidence="1">
    <location>
        <begin position="2"/>
        <end position="205"/>
    </location>
</feature>
<reference evidence="2" key="1">
    <citation type="journal article" date="2014" name="Front. Microbiol.">
        <title>High frequency of phylogenetically diverse reductive dehalogenase-homologous genes in deep subseafloor sedimentary metagenomes.</title>
        <authorList>
            <person name="Kawai M."/>
            <person name="Futagami T."/>
            <person name="Toyoda A."/>
            <person name="Takaki Y."/>
            <person name="Nishi S."/>
            <person name="Hori S."/>
            <person name="Arai W."/>
            <person name="Tsubouchi T."/>
            <person name="Morono Y."/>
            <person name="Uchiyama I."/>
            <person name="Ito T."/>
            <person name="Fujiyama A."/>
            <person name="Inagaki F."/>
            <person name="Takami H."/>
        </authorList>
    </citation>
    <scope>NUCLEOTIDE SEQUENCE</scope>
    <source>
        <strain evidence="2">Expedition CK06-06</strain>
    </source>
</reference>
<dbReference type="GO" id="GO:0005524">
    <property type="term" value="F:ATP binding"/>
    <property type="evidence" value="ECO:0007669"/>
    <property type="project" value="InterPro"/>
</dbReference>
<dbReference type="InterPro" id="IPR027417">
    <property type="entry name" value="P-loop_NTPase"/>
</dbReference>
<organism evidence="2">
    <name type="scientific">marine sediment metagenome</name>
    <dbReference type="NCBI Taxonomy" id="412755"/>
    <lineage>
        <taxon>unclassified sequences</taxon>
        <taxon>metagenomes</taxon>
        <taxon>ecological metagenomes</taxon>
    </lineage>
</organism>
<dbReference type="Gene3D" id="3.40.50.300">
    <property type="entry name" value="P-loop containing nucleotide triphosphate hydrolases"/>
    <property type="match status" value="1"/>
</dbReference>
<dbReference type="PANTHER" id="PTHR30153:SF2">
    <property type="entry name" value="REPLICATIVE DNA HELICASE"/>
    <property type="match status" value="1"/>
</dbReference>
<sequence>GKGPPEDWLALGLPHIDRAMAGIQPGTVGIIGGGTGSCKSTLLMHMALGHRQHPMGLVSLEDGPAQLALRAVSQRAAIDSRALLRQGMSGDLDAPVRTALHDLYEREYPLFAAPNGATYDDVVNAVRRLAEEGGCKLIAVDYLQKVRPMDPGMGASADRRIDMMRLWSGLQKAAQECGCAIIAATQLGRGYQRGEPSLQSPAESSSIEIESRFALMAWTCRDTVREHEIINVKLVKSMWGGVGAIDRFVRAEANLVHESDLDYRLNPEEITDDRS</sequence>
<name>X0TJR3_9ZZZZ</name>
<dbReference type="PANTHER" id="PTHR30153">
    <property type="entry name" value="REPLICATIVE DNA HELICASE DNAB"/>
    <property type="match status" value="1"/>
</dbReference>
<feature type="non-terminal residue" evidence="2">
    <location>
        <position position="1"/>
    </location>
</feature>
<dbReference type="GO" id="GO:0003678">
    <property type="term" value="F:DNA helicase activity"/>
    <property type="evidence" value="ECO:0007669"/>
    <property type="project" value="InterPro"/>
</dbReference>
<dbReference type="GO" id="GO:0006260">
    <property type="term" value="P:DNA replication"/>
    <property type="evidence" value="ECO:0007669"/>
    <property type="project" value="InterPro"/>
</dbReference>
<evidence type="ECO:0000259" key="1">
    <source>
        <dbReference type="PROSITE" id="PS51199"/>
    </source>
</evidence>
<dbReference type="InterPro" id="IPR007694">
    <property type="entry name" value="DNA_helicase_DnaB-like_C"/>
</dbReference>
<dbReference type="EMBL" id="BARS01019115">
    <property type="protein sequence ID" value="GAF87491.1"/>
    <property type="molecule type" value="Genomic_DNA"/>
</dbReference>
<feature type="non-terminal residue" evidence="2">
    <location>
        <position position="275"/>
    </location>
</feature>
<evidence type="ECO:0000313" key="2">
    <source>
        <dbReference type="EMBL" id="GAF87491.1"/>
    </source>
</evidence>
<dbReference type="Pfam" id="PF03796">
    <property type="entry name" value="DnaB_C"/>
    <property type="match status" value="1"/>
</dbReference>
<dbReference type="AlphaFoldDB" id="X0TJR3"/>
<proteinExistence type="predicted"/>
<gene>
    <name evidence="2" type="ORF">S01H1_31014</name>
</gene>
<accession>X0TJR3</accession>
<comment type="caution">
    <text evidence="2">The sequence shown here is derived from an EMBL/GenBank/DDBJ whole genome shotgun (WGS) entry which is preliminary data.</text>
</comment>
<dbReference type="SUPFAM" id="SSF52540">
    <property type="entry name" value="P-loop containing nucleoside triphosphate hydrolases"/>
    <property type="match status" value="1"/>
</dbReference>
<dbReference type="GO" id="GO:0005829">
    <property type="term" value="C:cytosol"/>
    <property type="evidence" value="ECO:0007669"/>
    <property type="project" value="TreeGrafter"/>
</dbReference>
<protein>
    <recommendedName>
        <fullName evidence="1">SF4 helicase domain-containing protein</fullName>
    </recommendedName>
</protein>
<dbReference type="PROSITE" id="PS51199">
    <property type="entry name" value="SF4_HELICASE"/>
    <property type="match status" value="1"/>
</dbReference>